<keyword evidence="2" id="KW-0813">Transport</keyword>
<evidence type="ECO:0000256" key="4">
    <source>
        <dbReference type="ARBA" id="ARBA00022692"/>
    </source>
</evidence>
<keyword evidence="3" id="KW-1003">Cell membrane</keyword>
<keyword evidence="6 9" id="KW-1133">Transmembrane helix</keyword>
<dbReference type="GO" id="GO:0006865">
    <property type="term" value="P:amino acid transport"/>
    <property type="evidence" value="ECO:0007669"/>
    <property type="project" value="UniProtKB-KW"/>
</dbReference>
<accession>A0A109JMU3</accession>
<dbReference type="InterPro" id="IPR052157">
    <property type="entry name" value="BCAA_transport_permease"/>
</dbReference>
<keyword evidence="4 9" id="KW-0812">Transmembrane</keyword>
<evidence type="ECO:0000256" key="3">
    <source>
        <dbReference type="ARBA" id="ARBA00022475"/>
    </source>
</evidence>
<dbReference type="OrthoDB" id="9807115at2"/>
<evidence type="ECO:0000256" key="6">
    <source>
        <dbReference type="ARBA" id="ARBA00022989"/>
    </source>
</evidence>
<protein>
    <submittedName>
        <fullName evidence="10">Amino acid ABC transporter permease</fullName>
    </submittedName>
</protein>
<dbReference type="GO" id="GO:0005886">
    <property type="term" value="C:plasma membrane"/>
    <property type="evidence" value="ECO:0007669"/>
    <property type="project" value="UniProtKB-SubCell"/>
</dbReference>
<comment type="subcellular location">
    <subcellularLocation>
        <location evidence="1">Cell membrane</location>
        <topology evidence="1">Multi-pass membrane protein</topology>
    </subcellularLocation>
</comment>
<feature type="transmembrane region" description="Helical" evidence="9">
    <location>
        <begin position="12"/>
        <end position="35"/>
    </location>
</feature>
<keyword evidence="5" id="KW-0029">Amino-acid transport</keyword>
<feature type="transmembrane region" description="Helical" evidence="9">
    <location>
        <begin position="47"/>
        <end position="66"/>
    </location>
</feature>
<dbReference type="Pfam" id="PF02653">
    <property type="entry name" value="BPD_transp_2"/>
    <property type="match status" value="1"/>
</dbReference>
<evidence type="ECO:0000256" key="7">
    <source>
        <dbReference type="ARBA" id="ARBA00023136"/>
    </source>
</evidence>
<evidence type="ECO:0000256" key="8">
    <source>
        <dbReference type="ARBA" id="ARBA00037998"/>
    </source>
</evidence>
<evidence type="ECO:0000313" key="10">
    <source>
        <dbReference type="EMBL" id="KWV51998.1"/>
    </source>
</evidence>
<dbReference type="PANTHER" id="PTHR11795">
    <property type="entry name" value="BRANCHED-CHAIN AMINO ACID TRANSPORT SYSTEM PERMEASE PROTEIN LIVH"/>
    <property type="match status" value="1"/>
</dbReference>
<name>A0A109JMU3_9HYPH</name>
<dbReference type="RefSeq" id="WP_028746955.1">
    <property type="nucleotide sequence ID" value="NZ_LNCD01000075.1"/>
</dbReference>
<dbReference type="EMBL" id="LNCD01000075">
    <property type="protein sequence ID" value="KWV51998.1"/>
    <property type="molecule type" value="Genomic_DNA"/>
</dbReference>
<dbReference type="CDD" id="cd06582">
    <property type="entry name" value="TM_PBP1_LivH_like"/>
    <property type="match status" value="1"/>
</dbReference>
<dbReference type="GO" id="GO:0022857">
    <property type="term" value="F:transmembrane transporter activity"/>
    <property type="evidence" value="ECO:0007669"/>
    <property type="project" value="InterPro"/>
</dbReference>
<feature type="transmembrane region" description="Helical" evidence="9">
    <location>
        <begin position="97"/>
        <end position="117"/>
    </location>
</feature>
<sequence>MNALEIINYHLIPGLVIGTTYALGAIGVTLVFAIMRHGHIAHGDMSALGAFIALLVVTSLGISPYAALPLAMVFGGLVAVGIDQVFYGPLRAQPKLISTMASFGVALIIRSLIQMYWGVQTQVYNHGISRPTNWLGMRLKPQEIMTFVITIGIIVALQLFLNRSKWGKAMRAMSDNPDLAGACGVDIRKVTVLTWLLVGALCAASGFFLGINTELKSTMGWNILLPVFAAAILGGVGRIEGAAVGGLIVGLAEEFSVLFLPAEYKAVCSFAILLIVLLLRPTGIFNGKVL</sequence>
<organism evidence="10 11">
    <name type="scientific">Rhizobium altiplani</name>
    <dbReference type="NCBI Taxonomy" id="1864509"/>
    <lineage>
        <taxon>Bacteria</taxon>
        <taxon>Pseudomonadati</taxon>
        <taxon>Pseudomonadota</taxon>
        <taxon>Alphaproteobacteria</taxon>
        <taxon>Hyphomicrobiales</taxon>
        <taxon>Rhizobiaceae</taxon>
        <taxon>Rhizobium/Agrobacterium group</taxon>
        <taxon>Rhizobium</taxon>
    </lineage>
</organism>
<keyword evidence="11" id="KW-1185">Reference proteome</keyword>
<dbReference type="Proteomes" id="UP000068164">
    <property type="component" value="Unassembled WGS sequence"/>
</dbReference>
<dbReference type="AlphaFoldDB" id="A0A109JMU3"/>
<keyword evidence="7 9" id="KW-0472">Membrane</keyword>
<comment type="caution">
    <text evidence="10">The sequence shown here is derived from an EMBL/GenBank/DDBJ whole genome shotgun (WGS) entry which is preliminary data.</text>
</comment>
<gene>
    <name evidence="10" type="ORF">AS026_05375</name>
</gene>
<feature type="transmembrane region" description="Helical" evidence="9">
    <location>
        <begin position="223"/>
        <end position="252"/>
    </location>
</feature>
<comment type="similarity">
    <text evidence="8">Belongs to the binding-protein-dependent transport system permease family. LivHM subfamily.</text>
</comment>
<evidence type="ECO:0000313" key="11">
    <source>
        <dbReference type="Proteomes" id="UP000068164"/>
    </source>
</evidence>
<evidence type="ECO:0000256" key="2">
    <source>
        <dbReference type="ARBA" id="ARBA00022448"/>
    </source>
</evidence>
<feature type="transmembrane region" description="Helical" evidence="9">
    <location>
        <begin position="264"/>
        <end position="285"/>
    </location>
</feature>
<feature type="transmembrane region" description="Helical" evidence="9">
    <location>
        <begin position="192"/>
        <end position="211"/>
    </location>
</feature>
<dbReference type="InterPro" id="IPR001851">
    <property type="entry name" value="ABC_transp_permease"/>
</dbReference>
<reference evidence="10 11" key="1">
    <citation type="submission" date="2015-11" db="EMBL/GenBank/DDBJ databases">
        <title>Draft Genome Sequence of the Strain BR 10423 (Rhizobium sp.) isolated from nodules of Mimosa pudica.</title>
        <authorList>
            <person name="Barauna A.C."/>
            <person name="Zilli J.E."/>
            <person name="Simoes-Araujo J.L."/>
            <person name="Reis V.M."/>
            <person name="James E.K."/>
            <person name="Reis F.B.Jr."/>
            <person name="Rouws L.F."/>
            <person name="Passos S.R."/>
            <person name="Gois S.R."/>
        </authorList>
    </citation>
    <scope>NUCLEOTIDE SEQUENCE [LARGE SCALE GENOMIC DNA]</scope>
    <source>
        <strain evidence="10 11">BR10423</strain>
    </source>
</reference>
<feature type="transmembrane region" description="Helical" evidence="9">
    <location>
        <begin position="144"/>
        <end position="161"/>
    </location>
</feature>
<proteinExistence type="inferred from homology"/>
<evidence type="ECO:0000256" key="5">
    <source>
        <dbReference type="ARBA" id="ARBA00022970"/>
    </source>
</evidence>
<dbReference type="PANTHER" id="PTHR11795:SF445">
    <property type="entry name" value="AMINO ACID ABC TRANSPORTER PERMEASE PROTEIN"/>
    <property type="match status" value="1"/>
</dbReference>
<evidence type="ECO:0000256" key="9">
    <source>
        <dbReference type="SAM" id="Phobius"/>
    </source>
</evidence>
<evidence type="ECO:0000256" key="1">
    <source>
        <dbReference type="ARBA" id="ARBA00004651"/>
    </source>
</evidence>